<evidence type="ECO:0000313" key="2">
    <source>
        <dbReference type="Proteomes" id="UP000236291"/>
    </source>
</evidence>
<dbReference type="EMBL" id="ASHM01144133">
    <property type="protein sequence ID" value="PNX61867.1"/>
    <property type="molecule type" value="Genomic_DNA"/>
</dbReference>
<dbReference type="Proteomes" id="UP000236291">
    <property type="component" value="Unassembled WGS sequence"/>
</dbReference>
<evidence type="ECO:0000313" key="1">
    <source>
        <dbReference type="EMBL" id="PNX61867.1"/>
    </source>
</evidence>
<accession>A0A2K3K6F5</accession>
<name>A0A2K3K6F5_TRIPR</name>
<reference evidence="1 2" key="2">
    <citation type="journal article" date="2017" name="Front. Plant Sci.">
        <title>Gene Classification and Mining of Molecular Markers Useful in Red Clover (Trifolium pratense) Breeding.</title>
        <authorList>
            <person name="Istvanek J."/>
            <person name="Dluhosova J."/>
            <person name="Dluhos P."/>
            <person name="Patkova L."/>
            <person name="Nedelnik J."/>
            <person name="Repkova J."/>
        </authorList>
    </citation>
    <scope>NUCLEOTIDE SEQUENCE [LARGE SCALE GENOMIC DNA]</scope>
    <source>
        <strain evidence="2">cv. Tatra</strain>
        <tissue evidence="1">Young leaves</tissue>
    </source>
</reference>
<protein>
    <submittedName>
        <fullName evidence="1">Uncharacterized protein</fullName>
    </submittedName>
</protein>
<dbReference type="AlphaFoldDB" id="A0A2K3K6F5"/>
<sequence>KERNCRLSLRGSASEVVLQIQLLKADSTSSQQWDPGDQAVAVDRCVVL</sequence>
<organism evidence="1 2">
    <name type="scientific">Trifolium pratense</name>
    <name type="common">Red clover</name>
    <dbReference type="NCBI Taxonomy" id="57577"/>
    <lineage>
        <taxon>Eukaryota</taxon>
        <taxon>Viridiplantae</taxon>
        <taxon>Streptophyta</taxon>
        <taxon>Embryophyta</taxon>
        <taxon>Tracheophyta</taxon>
        <taxon>Spermatophyta</taxon>
        <taxon>Magnoliopsida</taxon>
        <taxon>eudicotyledons</taxon>
        <taxon>Gunneridae</taxon>
        <taxon>Pentapetalae</taxon>
        <taxon>rosids</taxon>
        <taxon>fabids</taxon>
        <taxon>Fabales</taxon>
        <taxon>Fabaceae</taxon>
        <taxon>Papilionoideae</taxon>
        <taxon>50 kb inversion clade</taxon>
        <taxon>NPAAA clade</taxon>
        <taxon>Hologalegina</taxon>
        <taxon>IRL clade</taxon>
        <taxon>Trifolieae</taxon>
        <taxon>Trifolium</taxon>
    </lineage>
</organism>
<gene>
    <name evidence="1" type="ORF">L195_g060876</name>
</gene>
<reference evidence="1 2" key="1">
    <citation type="journal article" date="2014" name="Am. J. Bot.">
        <title>Genome assembly and annotation for red clover (Trifolium pratense; Fabaceae).</title>
        <authorList>
            <person name="Istvanek J."/>
            <person name="Jaros M."/>
            <person name="Krenek A."/>
            <person name="Repkova J."/>
        </authorList>
    </citation>
    <scope>NUCLEOTIDE SEQUENCE [LARGE SCALE GENOMIC DNA]</scope>
    <source>
        <strain evidence="2">cv. Tatra</strain>
        <tissue evidence="1">Young leaves</tissue>
    </source>
</reference>
<feature type="non-terminal residue" evidence="1">
    <location>
        <position position="1"/>
    </location>
</feature>
<proteinExistence type="predicted"/>
<comment type="caution">
    <text evidence="1">The sequence shown here is derived from an EMBL/GenBank/DDBJ whole genome shotgun (WGS) entry which is preliminary data.</text>
</comment>